<gene>
    <name evidence="1" type="ORF">ACFO0D_12070</name>
</gene>
<evidence type="ECO:0000313" key="1">
    <source>
        <dbReference type="EMBL" id="MFC4639074.1"/>
    </source>
</evidence>
<organism evidence="1 2">
    <name type="scientific">Deinococcus hohokamensis</name>
    <dbReference type="NCBI Taxonomy" id="309883"/>
    <lineage>
        <taxon>Bacteria</taxon>
        <taxon>Thermotogati</taxon>
        <taxon>Deinococcota</taxon>
        <taxon>Deinococci</taxon>
        <taxon>Deinococcales</taxon>
        <taxon>Deinococcaceae</taxon>
        <taxon>Deinococcus</taxon>
    </lineage>
</organism>
<dbReference type="EMBL" id="JBHSEI010000008">
    <property type="protein sequence ID" value="MFC4639074.1"/>
    <property type="molecule type" value="Genomic_DNA"/>
</dbReference>
<proteinExistence type="predicted"/>
<dbReference type="RefSeq" id="WP_380062072.1">
    <property type="nucleotide sequence ID" value="NZ_JBHSEI010000008.1"/>
</dbReference>
<evidence type="ECO:0000313" key="2">
    <source>
        <dbReference type="Proteomes" id="UP001595952"/>
    </source>
</evidence>
<reference evidence="2" key="1">
    <citation type="journal article" date="2019" name="Int. J. Syst. Evol. Microbiol.">
        <title>The Global Catalogue of Microorganisms (GCM) 10K type strain sequencing project: providing services to taxonomists for standard genome sequencing and annotation.</title>
        <authorList>
            <consortium name="The Broad Institute Genomics Platform"/>
            <consortium name="The Broad Institute Genome Sequencing Center for Infectious Disease"/>
            <person name="Wu L."/>
            <person name="Ma J."/>
        </authorList>
    </citation>
    <scope>NUCLEOTIDE SEQUENCE [LARGE SCALE GENOMIC DNA]</scope>
    <source>
        <strain evidence="2">CCUG 55995</strain>
    </source>
</reference>
<protein>
    <recommendedName>
        <fullName evidence="3">SH3 domain-containing protein</fullName>
    </recommendedName>
</protein>
<comment type="caution">
    <text evidence="1">The sequence shown here is derived from an EMBL/GenBank/DDBJ whole genome shotgun (WGS) entry which is preliminary data.</text>
</comment>
<keyword evidence="2" id="KW-1185">Reference proteome</keyword>
<name>A0ABV9I9S8_9DEIO</name>
<evidence type="ECO:0008006" key="3">
    <source>
        <dbReference type="Google" id="ProtNLM"/>
    </source>
</evidence>
<sequence>MLLTLLTTLAVSAPAREVSCAALGRGMAFAAAPGVTLTLQRVGGGRLRLSTGRSTQTVPIDCFNENIQAVVDDFNFDGVPDVAVPTGVGYMGVNVFARPYFVGRDGTLRASTVEVEVGNSRLDPLTRTLSGGVKNGPAYDIDTFCLTPDGRDLYLCREASISSQGEAADDHDVRWLDPSGRVLLTRLFRPAVRGQRLEVWQVTVPRAYFHAQPVAASRRRAYIVAGDRVEVLELRGTWARVIYTPKTGQSTAGWLRRSDLR</sequence>
<dbReference type="Proteomes" id="UP001595952">
    <property type="component" value="Unassembled WGS sequence"/>
</dbReference>
<accession>A0ABV9I9S8</accession>